<evidence type="ECO:0000313" key="3">
    <source>
        <dbReference type="Proteomes" id="UP000002772"/>
    </source>
</evidence>
<keyword evidence="3" id="KW-1185">Reference proteome</keyword>
<protein>
    <recommendedName>
        <fullName evidence="1">Transposase IS204/IS1001/IS1096/IS1165 DDE domain-containing protein</fullName>
    </recommendedName>
</protein>
<reference evidence="3" key="1">
    <citation type="journal article" date="2011" name="Stand. Genomic Sci.">
        <title>Non-contiguous finished genome sequence of the opportunistic oral pathogen Prevotella multisaccharivorax type strain (PPPA20).</title>
        <authorList>
            <person name="Pati A."/>
            <person name="Gronow S."/>
            <person name="Lu M."/>
            <person name="Lapidus A."/>
            <person name="Nolan M."/>
            <person name="Lucas S."/>
            <person name="Hammon N."/>
            <person name="Deshpande S."/>
            <person name="Cheng J.F."/>
            <person name="Tapia R."/>
            <person name="Han C."/>
            <person name="Goodwin L."/>
            <person name="Pitluck S."/>
            <person name="Liolios K."/>
            <person name="Pagani I."/>
            <person name="Mavromatis K."/>
            <person name="Mikhailova N."/>
            <person name="Huntemann M."/>
            <person name="Chen A."/>
            <person name="Palaniappan K."/>
            <person name="Land M."/>
            <person name="Hauser L."/>
            <person name="Detter J.C."/>
            <person name="Brambilla E.M."/>
            <person name="Rohde M."/>
            <person name="Goker M."/>
            <person name="Woyke T."/>
            <person name="Bristow J."/>
            <person name="Eisen J.A."/>
            <person name="Markowitz V."/>
            <person name="Hugenholtz P."/>
            <person name="Kyrpides N.C."/>
            <person name="Klenk H.P."/>
            <person name="Ivanova N."/>
        </authorList>
    </citation>
    <scope>NUCLEOTIDE SEQUENCE [LARGE SCALE GENOMIC DNA]</scope>
    <source>
        <strain evidence="3">DSM 17128</strain>
    </source>
</reference>
<name>F8N7W4_9BACT</name>
<proteinExistence type="predicted"/>
<dbReference type="HOGENOM" id="CLU_2338516_0_0_10"/>
<accession>F8N7W4</accession>
<feature type="domain" description="Transposase IS204/IS1001/IS1096/IS1165 DDE" evidence="1">
    <location>
        <begin position="27"/>
        <end position="93"/>
    </location>
</feature>
<evidence type="ECO:0000313" key="2">
    <source>
        <dbReference type="EMBL" id="EGN57510.1"/>
    </source>
</evidence>
<dbReference type="InterPro" id="IPR002560">
    <property type="entry name" value="Transposase_DDE"/>
</dbReference>
<dbReference type="STRING" id="688246.Premu_2119"/>
<dbReference type="AlphaFoldDB" id="F8N7W4"/>
<dbReference type="Pfam" id="PF01610">
    <property type="entry name" value="DDE_Tnp_ISL3"/>
    <property type="match status" value="1"/>
</dbReference>
<organism evidence="2 3">
    <name type="scientific">Hallella multisaccharivorax DSM 17128</name>
    <dbReference type="NCBI Taxonomy" id="688246"/>
    <lineage>
        <taxon>Bacteria</taxon>
        <taxon>Pseudomonadati</taxon>
        <taxon>Bacteroidota</taxon>
        <taxon>Bacteroidia</taxon>
        <taxon>Bacteroidales</taxon>
        <taxon>Prevotellaceae</taxon>
        <taxon>Hallella</taxon>
    </lineage>
</organism>
<feature type="non-terminal residue" evidence="2">
    <location>
        <position position="1"/>
    </location>
</feature>
<dbReference type="Proteomes" id="UP000002772">
    <property type="component" value="Unassembled WGS sequence"/>
</dbReference>
<dbReference type="EMBL" id="GL945017">
    <property type="protein sequence ID" value="EGN57510.1"/>
    <property type="molecule type" value="Genomic_DNA"/>
</dbReference>
<dbReference type="RefSeq" id="WP_007575121.1">
    <property type="nucleotide sequence ID" value="NZ_GL945017.1"/>
</dbReference>
<gene>
    <name evidence="2" type="ORF">Premu_2119</name>
</gene>
<sequence>VAETVGGENDEMPVLVGECVAQRTGNRWLCGANSNLREIKVARDAIKYREEEVLNYFNNRSTNASAESLNSKTKGFRAQVRGVQDLPFFMYRVATIFG</sequence>
<evidence type="ECO:0000259" key="1">
    <source>
        <dbReference type="Pfam" id="PF01610"/>
    </source>
</evidence>
<dbReference type="eggNOG" id="COG3464">
    <property type="taxonomic scope" value="Bacteria"/>
</dbReference>